<dbReference type="RefSeq" id="WP_007705659.1">
    <property type="nucleotide sequence ID" value="NZ_JAWRJJ010000500.1"/>
</dbReference>
<dbReference type="OrthoDB" id="9991920at2"/>
<evidence type="ECO:0000313" key="4">
    <source>
        <dbReference type="EMBL" id="RGX23660.1"/>
    </source>
</evidence>
<evidence type="ECO:0000259" key="3">
    <source>
        <dbReference type="Pfam" id="PF07737"/>
    </source>
</evidence>
<name>A0A413F8E6_9FIRM</name>
<evidence type="ECO:0000256" key="2">
    <source>
        <dbReference type="SAM" id="Phobius"/>
    </source>
</evidence>
<accession>A0A413F8E6</accession>
<feature type="coiled-coil region" evidence="1">
    <location>
        <begin position="35"/>
        <end position="104"/>
    </location>
</feature>
<keyword evidence="2" id="KW-1133">Transmembrane helix</keyword>
<dbReference type="Proteomes" id="UP000283880">
    <property type="component" value="Unassembled WGS sequence"/>
</dbReference>
<keyword evidence="2" id="KW-0812">Transmembrane</keyword>
<proteinExistence type="predicted"/>
<dbReference type="GO" id="GO:0008237">
    <property type="term" value="F:metallopeptidase activity"/>
    <property type="evidence" value="ECO:0007669"/>
    <property type="project" value="InterPro"/>
</dbReference>
<gene>
    <name evidence="4" type="ORF">DWV29_24150</name>
</gene>
<evidence type="ECO:0000313" key="5">
    <source>
        <dbReference type="Proteomes" id="UP000283880"/>
    </source>
</evidence>
<evidence type="ECO:0000256" key="1">
    <source>
        <dbReference type="SAM" id="Coils"/>
    </source>
</evidence>
<keyword evidence="1" id="KW-0175">Coiled coil</keyword>
<comment type="caution">
    <text evidence="4">The sequence shown here is derived from an EMBL/GenBank/DDBJ whole genome shotgun (WGS) entry which is preliminary data.</text>
</comment>
<keyword evidence="2" id="KW-0472">Membrane</keyword>
<reference evidence="4 5" key="1">
    <citation type="submission" date="2018-08" db="EMBL/GenBank/DDBJ databases">
        <title>A genome reference for cultivated species of the human gut microbiota.</title>
        <authorList>
            <person name="Zou Y."/>
            <person name="Xue W."/>
            <person name="Luo G."/>
        </authorList>
    </citation>
    <scope>NUCLEOTIDE SEQUENCE [LARGE SCALE GENOMIC DNA]</scope>
    <source>
        <strain evidence="4 5">AF04-15</strain>
    </source>
</reference>
<dbReference type="AlphaFoldDB" id="A0A413F8E6"/>
<dbReference type="EMBL" id="QSBM01000024">
    <property type="protein sequence ID" value="RGX23660.1"/>
    <property type="molecule type" value="Genomic_DNA"/>
</dbReference>
<feature type="transmembrane region" description="Helical" evidence="2">
    <location>
        <begin position="12"/>
        <end position="32"/>
    </location>
</feature>
<dbReference type="CDD" id="cd20184">
    <property type="entry name" value="M34_peptidase_like"/>
    <property type="match status" value="1"/>
</dbReference>
<dbReference type="InterPro" id="IPR024079">
    <property type="entry name" value="MetalloPept_cat_dom_sf"/>
</dbReference>
<dbReference type="SUPFAM" id="SSF55486">
    <property type="entry name" value="Metalloproteases ('zincins'), catalytic domain"/>
    <property type="match status" value="1"/>
</dbReference>
<dbReference type="Pfam" id="PF07737">
    <property type="entry name" value="ATLF"/>
    <property type="match status" value="1"/>
</dbReference>
<protein>
    <recommendedName>
        <fullName evidence="3">Anthrax toxin lethal/endema factor N-/C-terminal domain-containing protein</fullName>
    </recommendedName>
</protein>
<sequence length="316" mass="36712">MRGFRAKYGAGILTGLMAAAVVCLAIGGYQAYSQTLQAQQELEQLKQTVRQKEDELDHLSDERQLLAEQMDELEAETGGLRIRRDFYQDALSGYEAAAKEVEERSEEGMRIMSELAVQQEVARLQECAFSMDYEEKDGKLTLENGLIILNEGVDERYPELCALYLNYVPKKILDRMAEEGWIIHMYSGVTGTGSYQGEDEEYAGTTYYDERKIDIAIEEDLDELPIRSTLLHEIGHVVDSYEDYASYEKPFTSCYQKEKSLFLDIKWNEYHAEYAARNATEYYAETLMVYWLAPDYFRYQCSETFEYFEKMSSRWE</sequence>
<organism evidence="4 5">
    <name type="scientific">Enterocloster asparagiformis</name>
    <dbReference type="NCBI Taxonomy" id="333367"/>
    <lineage>
        <taxon>Bacteria</taxon>
        <taxon>Bacillati</taxon>
        <taxon>Bacillota</taxon>
        <taxon>Clostridia</taxon>
        <taxon>Lachnospirales</taxon>
        <taxon>Lachnospiraceae</taxon>
        <taxon>Enterocloster</taxon>
    </lineage>
</organism>
<dbReference type="Gene3D" id="3.40.390.10">
    <property type="entry name" value="Collagenase (Catalytic Domain)"/>
    <property type="match status" value="1"/>
</dbReference>
<feature type="domain" description="Anthrax toxin lethal/endema factor N-/C-terminal" evidence="3">
    <location>
        <begin position="226"/>
        <end position="310"/>
    </location>
</feature>
<dbReference type="InterPro" id="IPR014781">
    <property type="entry name" value="Anthrax_toxin_lethal/edema_N/C"/>
</dbReference>